<dbReference type="AlphaFoldDB" id="A0A9J5X250"/>
<organism evidence="1 2">
    <name type="scientific">Solanum commersonii</name>
    <name type="common">Commerson's wild potato</name>
    <name type="synonym">Commerson's nightshade</name>
    <dbReference type="NCBI Taxonomy" id="4109"/>
    <lineage>
        <taxon>Eukaryota</taxon>
        <taxon>Viridiplantae</taxon>
        <taxon>Streptophyta</taxon>
        <taxon>Embryophyta</taxon>
        <taxon>Tracheophyta</taxon>
        <taxon>Spermatophyta</taxon>
        <taxon>Magnoliopsida</taxon>
        <taxon>eudicotyledons</taxon>
        <taxon>Gunneridae</taxon>
        <taxon>Pentapetalae</taxon>
        <taxon>asterids</taxon>
        <taxon>lamiids</taxon>
        <taxon>Solanales</taxon>
        <taxon>Solanaceae</taxon>
        <taxon>Solanoideae</taxon>
        <taxon>Solaneae</taxon>
        <taxon>Solanum</taxon>
    </lineage>
</organism>
<gene>
    <name evidence="1" type="ORF">H5410_051999</name>
</gene>
<protein>
    <submittedName>
        <fullName evidence="1">Uncharacterized protein</fullName>
    </submittedName>
</protein>
<evidence type="ECO:0000313" key="1">
    <source>
        <dbReference type="EMBL" id="KAG5581372.1"/>
    </source>
</evidence>
<accession>A0A9J5X250</accession>
<name>A0A9J5X250_SOLCO</name>
<sequence>MVNDKQKMAGPIREKAEDYGGELAPIQDIHGYSPSQVWPDGSRPRASGEEMVRGVLCFYLCHSQGLHSEEVKALLRDPLTSTLVEGAVDISCHHPSGFSMVPAAGHSWSLNLKATLTFVAKFLQFLVRSEGVRTKADNQVRVGTGGHGSGIGSG</sequence>
<reference evidence="1 2" key="1">
    <citation type="submission" date="2020-09" db="EMBL/GenBank/DDBJ databases">
        <title>De no assembly of potato wild relative species, Solanum commersonii.</title>
        <authorList>
            <person name="Cho K."/>
        </authorList>
    </citation>
    <scope>NUCLEOTIDE SEQUENCE [LARGE SCALE GENOMIC DNA]</scope>
    <source>
        <strain evidence="1">LZ3.2</strain>
        <tissue evidence="1">Leaf</tissue>
    </source>
</reference>
<comment type="caution">
    <text evidence="1">The sequence shown here is derived from an EMBL/GenBank/DDBJ whole genome shotgun (WGS) entry which is preliminary data.</text>
</comment>
<keyword evidence="2" id="KW-1185">Reference proteome</keyword>
<evidence type="ECO:0000313" key="2">
    <source>
        <dbReference type="Proteomes" id="UP000824120"/>
    </source>
</evidence>
<dbReference type="EMBL" id="JACXVP010000010">
    <property type="protein sequence ID" value="KAG5581372.1"/>
    <property type="molecule type" value="Genomic_DNA"/>
</dbReference>
<proteinExistence type="predicted"/>
<dbReference type="Proteomes" id="UP000824120">
    <property type="component" value="Chromosome 10"/>
</dbReference>